<accession>A0A7M1T239</accession>
<protein>
    <submittedName>
        <fullName evidence="1">DUF2442 domain-containing protein</fullName>
    </submittedName>
</protein>
<evidence type="ECO:0000313" key="1">
    <source>
        <dbReference type="EMBL" id="QOR73920.1"/>
    </source>
</evidence>
<dbReference type="EMBL" id="CP063145">
    <property type="protein sequence ID" value="QOR73920.1"/>
    <property type="molecule type" value="Genomic_DNA"/>
</dbReference>
<dbReference type="InterPro" id="IPR036782">
    <property type="entry name" value="NE0471-like_N"/>
</dbReference>
<sequence length="78" mass="9328">MLWITAADYRNDFKINLTFSDGKSGTVDFENLLDEKIFLPLKNRDEFKNFRLNSWTLEWENGADFSPEFLYSKMIENH</sequence>
<gene>
    <name evidence="1" type="ORF">IMZ16_00270</name>
</gene>
<reference evidence="1 2" key="1">
    <citation type="submission" date="2020-10" db="EMBL/GenBank/DDBJ databases">
        <title>Complete genome of Cruoricapor ignavus strain M1214 isolated from the blood culture of a febrile patient.</title>
        <authorList>
            <person name="Guglielmino C.J.D."/>
        </authorList>
    </citation>
    <scope>NUCLEOTIDE SEQUENCE [LARGE SCALE GENOMIC DNA]</scope>
    <source>
        <strain evidence="1 2">M1214</strain>
    </source>
</reference>
<organism evidence="1 2">
    <name type="scientific">Cruoricaptor ignavus</name>
    <dbReference type="NCBI Taxonomy" id="1118202"/>
    <lineage>
        <taxon>Bacteria</taxon>
        <taxon>Pseudomonadati</taxon>
        <taxon>Bacteroidota</taxon>
        <taxon>Flavobacteriia</taxon>
        <taxon>Flavobacteriales</taxon>
        <taxon>Weeksellaceae</taxon>
        <taxon>Cruoricaptor</taxon>
    </lineage>
</organism>
<dbReference type="RefSeq" id="WP_193440009.1">
    <property type="nucleotide sequence ID" value="NZ_CP063145.1"/>
</dbReference>
<dbReference type="Proteomes" id="UP000593605">
    <property type="component" value="Chromosome"/>
</dbReference>
<name>A0A7M1T239_9FLAO</name>
<dbReference type="Gene3D" id="3.30.2020.10">
    <property type="entry name" value="NE0471-like N-terminal domain"/>
    <property type="match status" value="1"/>
</dbReference>
<dbReference type="Pfam" id="PF10387">
    <property type="entry name" value="DUF2442"/>
    <property type="match status" value="1"/>
</dbReference>
<dbReference type="SUPFAM" id="SSF143880">
    <property type="entry name" value="NE0471 N-terminal domain-like"/>
    <property type="match status" value="1"/>
</dbReference>
<dbReference type="InterPro" id="IPR018841">
    <property type="entry name" value="DUF2442"/>
</dbReference>
<proteinExistence type="predicted"/>
<evidence type="ECO:0000313" key="2">
    <source>
        <dbReference type="Proteomes" id="UP000593605"/>
    </source>
</evidence>
<dbReference type="AlphaFoldDB" id="A0A7M1T239"/>
<dbReference type="KEGG" id="civ:IMZ16_00270"/>